<keyword evidence="1" id="KW-0732">Signal</keyword>
<proteinExistence type="predicted"/>
<accession>A0A177E6M1</accession>
<dbReference type="RefSeq" id="WP_068543591.1">
    <property type="nucleotide sequence ID" value="NZ_LSFI01000057.1"/>
</dbReference>
<sequence length="145" mass="16433">MKNRFKLSVLVLLVFLASCTMPGKEQPKTEPPAPPKPFYTGTEFPNIVVPTDLKVDQQKSMIVRTQSYIGGVLVLKGRVKALSLEKFFKNQLKARGWELTGSIFYRSILLTFKRPNGCCMILITEQPFTTEVQIWASETLENATY</sequence>
<evidence type="ECO:0000256" key="1">
    <source>
        <dbReference type="SAM" id="SignalP"/>
    </source>
</evidence>
<feature type="signal peptide" evidence="1">
    <location>
        <begin position="1"/>
        <end position="23"/>
    </location>
</feature>
<dbReference type="Proteomes" id="UP000076964">
    <property type="component" value="Unassembled WGS sequence"/>
</dbReference>
<reference evidence="2 3" key="1">
    <citation type="submission" date="2016-02" db="EMBL/GenBank/DDBJ databases">
        <title>Draft genome sequence of Thermodesulfatator sp. S606.</title>
        <authorList>
            <person name="Lai Q."/>
            <person name="Cao J."/>
            <person name="Dupont S."/>
            <person name="Shao Z."/>
            <person name="Jebbar M."/>
            <person name="Alain K."/>
        </authorList>
    </citation>
    <scope>NUCLEOTIDE SEQUENCE [LARGE SCALE GENOMIC DNA]</scope>
    <source>
        <strain evidence="2 3">S606</strain>
    </source>
</reference>
<organism evidence="2 3">
    <name type="scientific">Thermodesulfatator autotrophicus</name>
    <dbReference type="NCBI Taxonomy" id="1795632"/>
    <lineage>
        <taxon>Bacteria</taxon>
        <taxon>Pseudomonadati</taxon>
        <taxon>Thermodesulfobacteriota</taxon>
        <taxon>Thermodesulfobacteria</taxon>
        <taxon>Thermodesulfobacteriales</taxon>
        <taxon>Thermodesulfatatoraceae</taxon>
        <taxon>Thermodesulfatator</taxon>
    </lineage>
</organism>
<dbReference type="AlphaFoldDB" id="A0A177E6M1"/>
<evidence type="ECO:0008006" key="4">
    <source>
        <dbReference type="Google" id="ProtNLM"/>
    </source>
</evidence>
<evidence type="ECO:0000313" key="3">
    <source>
        <dbReference type="Proteomes" id="UP000076964"/>
    </source>
</evidence>
<evidence type="ECO:0000313" key="2">
    <source>
        <dbReference type="EMBL" id="OAG26862.1"/>
    </source>
</evidence>
<gene>
    <name evidence="2" type="ORF">TH606_10060</name>
</gene>
<dbReference type="OrthoDB" id="9794844at2"/>
<comment type="caution">
    <text evidence="2">The sequence shown here is derived from an EMBL/GenBank/DDBJ whole genome shotgun (WGS) entry which is preliminary data.</text>
</comment>
<dbReference type="STRING" id="1795632.TH606_10060"/>
<feature type="chain" id="PRO_5008060184" description="Lipoprotein" evidence="1">
    <location>
        <begin position="24"/>
        <end position="145"/>
    </location>
</feature>
<dbReference type="PROSITE" id="PS51257">
    <property type="entry name" value="PROKAR_LIPOPROTEIN"/>
    <property type="match status" value="1"/>
</dbReference>
<keyword evidence="3" id="KW-1185">Reference proteome</keyword>
<name>A0A177E6M1_9BACT</name>
<dbReference type="EMBL" id="LSFI01000057">
    <property type="protein sequence ID" value="OAG26862.1"/>
    <property type="molecule type" value="Genomic_DNA"/>
</dbReference>
<protein>
    <recommendedName>
        <fullName evidence="4">Lipoprotein</fullName>
    </recommendedName>
</protein>